<dbReference type="AlphaFoldDB" id="A0A443S022"/>
<dbReference type="VEuPathDB" id="VectorBase:LDEU011194"/>
<gene>
    <name evidence="1" type="ORF">B4U80_02065</name>
</gene>
<dbReference type="EMBL" id="NCKV01015170">
    <property type="protein sequence ID" value="RWS20846.1"/>
    <property type="molecule type" value="Genomic_DNA"/>
</dbReference>
<dbReference type="Proteomes" id="UP000288716">
    <property type="component" value="Unassembled WGS sequence"/>
</dbReference>
<comment type="caution">
    <text evidence="1">The sequence shown here is derived from an EMBL/GenBank/DDBJ whole genome shotgun (WGS) entry which is preliminary data.</text>
</comment>
<protein>
    <submittedName>
        <fullName evidence="1">Uncharacterized protein</fullName>
    </submittedName>
</protein>
<evidence type="ECO:0000313" key="2">
    <source>
        <dbReference type="Proteomes" id="UP000288716"/>
    </source>
</evidence>
<sequence length="25" mass="2980">MKKRLMQSKTFQDHRALKISKAFSV</sequence>
<proteinExistence type="predicted"/>
<name>A0A443S022_9ACAR</name>
<accession>A0A443S022</accession>
<organism evidence="1 2">
    <name type="scientific">Leptotrombidium deliense</name>
    <dbReference type="NCBI Taxonomy" id="299467"/>
    <lineage>
        <taxon>Eukaryota</taxon>
        <taxon>Metazoa</taxon>
        <taxon>Ecdysozoa</taxon>
        <taxon>Arthropoda</taxon>
        <taxon>Chelicerata</taxon>
        <taxon>Arachnida</taxon>
        <taxon>Acari</taxon>
        <taxon>Acariformes</taxon>
        <taxon>Trombidiformes</taxon>
        <taxon>Prostigmata</taxon>
        <taxon>Anystina</taxon>
        <taxon>Parasitengona</taxon>
        <taxon>Trombiculoidea</taxon>
        <taxon>Trombiculidae</taxon>
        <taxon>Leptotrombidium</taxon>
    </lineage>
</organism>
<keyword evidence="2" id="KW-1185">Reference proteome</keyword>
<reference evidence="1 2" key="1">
    <citation type="journal article" date="2018" name="Gigascience">
        <title>Genomes of trombidid mites reveal novel predicted allergens and laterally-transferred genes associated with secondary metabolism.</title>
        <authorList>
            <person name="Dong X."/>
            <person name="Chaisiri K."/>
            <person name="Xia D."/>
            <person name="Armstrong S.D."/>
            <person name="Fang Y."/>
            <person name="Donnelly M.J."/>
            <person name="Kadowaki T."/>
            <person name="McGarry J.W."/>
            <person name="Darby A.C."/>
            <person name="Makepeace B.L."/>
        </authorList>
    </citation>
    <scope>NUCLEOTIDE SEQUENCE [LARGE SCALE GENOMIC DNA]</scope>
    <source>
        <strain evidence="1">UoL-UT</strain>
    </source>
</reference>
<evidence type="ECO:0000313" key="1">
    <source>
        <dbReference type="EMBL" id="RWS20846.1"/>
    </source>
</evidence>